<dbReference type="SMART" id="SM00347">
    <property type="entry name" value="HTH_MARR"/>
    <property type="match status" value="1"/>
</dbReference>
<dbReference type="InterPro" id="IPR039422">
    <property type="entry name" value="MarR/SlyA-like"/>
</dbReference>
<dbReference type="PANTHER" id="PTHR33164:SF57">
    <property type="entry name" value="MARR-FAMILY TRANSCRIPTIONAL REGULATOR"/>
    <property type="match status" value="1"/>
</dbReference>
<protein>
    <submittedName>
        <fullName evidence="2">Transcriptional regulator, MarR family</fullName>
    </submittedName>
</protein>
<evidence type="ECO:0000259" key="1">
    <source>
        <dbReference type="PROSITE" id="PS50995"/>
    </source>
</evidence>
<dbReference type="RefSeq" id="WP_009540425.1">
    <property type="nucleotide sequence ID" value="NZ_ANHY01000008.1"/>
</dbReference>
<dbReference type="Pfam" id="PF12802">
    <property type="entry name" value="MarR_2"/>
    <property type="match status" value="1"/>
</dbReference>
<dbReference type="STRING" id="1238182.C882_4317"/>
<dbReference type="Proteomes" id="UP000009881">
    <property type="component" value="Unassembled WGS sequence"/>
</dbReference>
<dbReference type="EMBL" id="ANHY01000008">
    <property type="protein sequence ID" value="EKV30358.1"/>
    <property type="molecule type" value="Genomic_DNA"/>
</dbReference>
<evidence type="ECO:0000313" key="2">
    <source>
        <dbReference type="EMBL" id="EKV30358.1"/>
    </source>
</evidence>
<dbReference type="PROSITE" id="PS50995">
    <property type="entry name" value="HTH_MARR_2"/>
    <property type="match status" value="1"/>
</dbReference>
<dbReference type="eggNOG" id="COG1846">
    <property type="taxonomic scope" value="Bacteria"/>
</dbReference>
<proteinExistence type="predicted"/>
<dbReference type="GO" id="GO:0003700">
    <property type="term" value="F:DNA-binding transcription factor activity"/>
    <property type="evidence" value="ECO:0007669"/>
    <property type="project" value="InterPro"/>
</dbReference>
<dbReference type="InterPro" id="IPR036388">
    <property type="entry name" value="WH-like_DNA-bd_sf"/>
</dbReference>
<dbReference type="SUPFAM" id="SSF46785">
    <property type="entry name" value="Winged helix' DNA-binding domain"/>
    <property type="match status" value="1"/>
</dbReference>
<dbReference type="OrthoDB" id="9812268at2"/>
<dbReference type="InterPro" id="IPR000835">
    <property type="entry name" value="HTH_MarR-typ"/>
</dbReference>
<name>K9HIZ8_9PROT</name>
<gene>
    <name evidence="2" type="ORF">C882_4317</name>
</gene>
<keyword evidence="3" id="KW-1185">Reference proteome</keyword>
<dbReference type="PATRIC" id="fig|1238182.3.peg.1979"/>
<evidence type="ECO:0000313" key="3">
    <source>
        <dbReference type="Proteomes" id="UP000009881"/>
    </source>
</evidence>
<dbReference type="GO" id="GO:0006950">
    <property type="term" value="P:response to stress"/>
    <property type="evidence" value="ECO:0007669"/>
    <property type="project" value="TreeGrafter"/>
</dbReference>
<organism evidence="2 3">
    <name type="scientific">Caenispirillum salinarum AK4</name>
    <dbReference type="NCBI Taxonomy" id="1238182"/>
    <lineage>
        <taxon>Bacteria</taxon>
        <taxon>Pseudomonadati</taxon>
        <taxon>Pseudomonadota</taxon>
        <taxon>Alphaproteobacteria</taxon>
        <taxon>Rhodospirillales</taxon>
        <taxon>Novispirillaceae</taxon>
        <taxon>Caenispirillum</taxon>
    </lineage>
</organism>
<dbReference type="PRINTS" id="PR00598">
    <property type="entry name" value="HTHMARR"/>
</dbReference>
<reference evidence="2 3" key="1">
    <citation type="journal article" date="2013" name="Genome Announc.">
        <title>Draft Genome Sequence of an Alphaproteobacterium, Caenispirillum salinarum AK4(T), Isolated from a Solar Saltern.</title>
        <authorList>
            <person name="Khatri I."/>
            <person name="Singh A."/>
            <person name="Korpole S."/>
            <person name="Pinnaka A.K."/>
            <person name="Subramanian S."/>
        </authorList>
    </citation>
    <scope>NUCLEOTIDE SEQUENCE [LARGE SCALE GENOMIC DNA]</scope>
    <source>
        <strain evidence="2 3">AK4</strain>
    </source>
</reference>
<dbReference type="Gene3D" id="1.10.10.10">
    <property type="entry name" value="Winged helix-like DNA-binding domain superfamily/Winged helix DNA-binding domain"/>
    <property type="match status" value="1"/>
</dbReference>
<sequence>MDIKPVEALDLWRGAIVESVRRDGPDLSARQMALLLTVYITKPPHTVRGLADALKVSKPAVTRAVDRLSDYGLVKRKVDETDRRSVLIQRTVKGSVFLREFGELICHAAAECRVPEDAPDPNAPNDSGNGG</sequence>
<dbReference type="InterPro" id="IPR036390">
    <property type="entry name" value="WH_DNA-bd_sf"/>
</dbReference>
<dbReference type="PANTHER" id="PTHR33164">
    <property type="entry name" value="TRANSCRIPTIONAL REGULATOR, MARR FAMILY"/>
    <property type="match status" value="1"/>
</dbReference>
<comment type="caution">
    <text evidence="2">The sequence shown here is derived from an EMBL/GenBank/DDBJ whole genome shotgun (WGS) entry which is preliminary data.</text>
</comment>
<accession>K9HIZ8</accession>
<feature type="domain" description="HTH marR-type" evidence="1">
    <location>
        <begin position="1"/>
        <end position="131"/>
    </location>
</feature>
<dbReference type="AlphaFoldDB" id="K9HIZ8"/>